<accession>A0A366F217</accession>
<comment type="caution">
    <text evidence="3">The sequence shown here is derived from an EMBL/GenBank/DDBJ whole genome shotgun (WGS) entry which is preliminary data.</text>
</comment>
<dbReference type="AlphaFoldDB" id="A0A366F217"/>
<feature type="transmembrane region" description="Helical" evidence="2">
    <location>
        <begin position="99"/>
        <end position="117"/>
    </location>
</feature>
<dbReference type="Pfam" id="PF04632">
    <property type="entry name" value="FUSC"/>
    <property type="match status" value="1"/>
</dbReference>
<feature type="transmembrane region" description="Helical" evidence="2">
    <location>
        <begin position="154"/>
        <end position="174"/>
    </location>
</feature>
<feature type="transmembrane region" description="Helical" evidence="2">
    <location>
        <begin position="482"/>
        <end position="502"/>
    </location>
</feature>
<dbReference type="EMBL" id="QNRK01000024">
    <property type="protein sequence ID" value="RBP08703.1"/>
    <property type="molecule type" value="Genomic_DNA"/>
</dbReference>
<evidence type="ECO:0000313" key="4">
    <source>
        <dbReference type="Proteomes" id="UP000253529"/>
    </source>
</evidence>
<dbReference type="GO" id="GO:0022857">
    <property type="term" value="F:transmembrane transporter activity"/>
    <property type="evidence" value="ECO:0007669"/>
    <property type="project" value="InterPro"/>
</dbReference>
<evidence type="ECO:0000313" key="3">
    <source>
        <dbReference type="EMBL" id="RBP08703.1"/>
    </source>
</evidence>
<protein>
    <submittedName>
        <fullName evidence="3">Multidrug resistance protein MdtO</fullName>
    </submittedName>
</protein>
<feature type="transmembrane region" description="Helical" evidence="2">
    <location>
        <begin position="398"/>
        <end position="420"/>
    </location>
</feature>
<feature type="transmembrane region" description="Helical" evidence="2">
    <location>
        <begin position="426"/>
        <end position="443"/>
    </location>
</feature>
<evidence type="ECO:0000256" key="1">
    <source>
        <dbReference type="SAM" id="MobiDB-lite"/>
    </source>
</evidence>
<keyword evidence="2" id="KW-1133">Transmembrane helix</keyword>
<feature type="region of interest" description="Disordered" evidence="1">
    <location>
        <begin position="607"/>
        <end position="627"/>
    </location>
</feature>
<dbReference type="Proteomes" id="UP000253529">
    <property type="component" value="Unassembled WGS sequence"/>
</dbReference>
<reference evidence="3 4" key="1">
    <citation type="submission" date="2018-06" db="EMBL/GenBank/DDBJ databases">
        <title>Genomic Encyclopedia of Type Strains, Phase IV (KMG-IV): sequencing the most valuable type-strain genomes for metagenomic binning, comparative biology and taxonomic classification.</title>
        <authorList>
            <person name="Goeker M."/>
        </authorList>
    </citation>
    <scope>NUCLEOTIDE SEQUENCE [LARGE SCALE GENOMIC DNA]</scope>
    <source>
        <strain evidence="3 4">DSM 24875</strain>
    </source>
</reference>
<feature type="transmembrane region" description="Helical" evidence="2">
    <location>
        <begin position="374"/>
        <end position="391"/>
    </location>
</feature>
<keyword evidence="2" id="KW-0812">Transmembrane</keyword>
<gene>
    <name evidence="3" type="ORF">DFR50_12490</name>
</gene>
<sequence>MAPPAADREPPRLARLADLLAPFPGRLAFALRLAAVSALVALITEVYQTPEPWLAIYLVFFIMKPDRTASVLGGVVMTALVTLLVGFLFLIAAEVVDDPLRRVVAIAVLSFGLLFLGSASKLKPVASTIALVVVYALDKLGSVPSGEIATRALLYAWLFVGIPAAVSIVVSVAFGPSPRRLVERALAHRLRLAAAMLGAPDARARQAFEEALREGPGEVPARLRLAGVERTPPTIVAALAEADRSTAVILELIGLADRAPGAEWPASVRADLSAKLADMADILDSGGYPVDVDPGADDPALPPLAARALQRLRGAMATFAEPPPPDAAAESTKEEHSGFFRDDAFTDPAHVYFALKTTAAALFCYFVYSVIDWPGIHTCLITCYVVALETTAETIEKITLRIAGCLIGAAVGLATLVFVMPHLESIGALMAIVFAGALASAWISAGSPRIGYVGFQLALAFYICVAQGSGPSFDMSDIRDRIVGILFGELVVAAIFTSVRPVSVAAKVDRAIPALARRLAALAAAASAPARRALVAAAQTDLDALAQDLAIARYEPKSILPSRAWFDRRRETVAEMRALPAPMLLLSGPGDAVRWRLERIADAFSGVPVPADAPPQGGGAAPDDDAAAAVRALIDGPLTALEQIAAQQAPAPHEQELRHAPA</sequence>
<organism evidence="3 4">
    <name type="scientific">Roseiarcus fermentans</name>
    <dbReference type="NCBI Taxonomy" id="1473586"/>
    <lineage>
        <taxon>Bacteria</taxon>
        <taxon>Pseudomonadati</taxon>
        <taxon>Pseudomonadota</taxon>
        <taxon>Alphaproteobacteria</taxon>
        <taxon>Hyphomicrobiales</taxon>
        <taxon>Roseiarcaceae</taxon>
        <taxon>Roseiarcus</taxon>
    </lineage>
</organism>
<name>A0A366F217_9HYPH</name>
<proteinExistence type="predicted"/>
<keyword evidence="4" id="KW-1185">Reference proteome</keyword>
<dbReference type="RefSeq" id="WP_113891078.1">
    <property type="nucleotide sequence ID" value="NZ_QNRK01000024.1"/>
</dbReference>
<dbReference type="GO" id="GO:0005886">
    <property type="term" value="C:plasma membrane"/>
    <property type="evidence" value="ECO:0007669"/>
    <property type="project" value="InterPro"/>
</dbReference>
<keyword evidence="2" id="KW-0472">Membrane</keyword>
<evidence type="ECO:0000256" key="2">
    <source>
        <dbReference type="SAM" id="Phobius"/>
    </source>
</evidence>
<dbReference type="OrthoDB" id="105720at2"/>
<feature type="transmembrane region" description="Helical" evidence="2">
    <location>
        <begin position="450"/>
        <end position="470"/>
    </location>
</feature>
<dbReference type="InterPro" id="IPR006726">
    <property type="entry name" value="PHBA_efflux_AaeB/fusaric-R"/>
</dbReference>
<feature type="transmembrane region" description="Helical" evidence="2">
    <location>
        <begin position="68"/>
        <end position="93"/>
    </location>
</feature>